<keyword evidence="2" id="KW-0812">Transmembrane</keyword>
<keyword evidence="4" id="KW-1185">Reference proteome</keyword>
<evidence type="ECO:0000256" key="1">
    <source>
        <dbReference type="SAM" id="MobiDB-lite"/>
    </source>
</evidence>
<dbReference type="Proteomes" id="UP000807469">
    <property type="component" value="Unassembled WGS sequence"/>
</dbReference>
<feature type="transmembrane region" description="Helical" evidence="2">
    <location>
        <begin position="36"/>
        <end position="54"/>
    </location>
</feature>
<evidence type="ECO:0000256" key="2">
    <source>
        <dbReference type="SAM" id="Phobius"/>
    </source>
</evidence>
<proteinExistence type="predicted"/>
<evidence type="ECO:0000313" key="3">
    <source>
        <dbReference type="EMBL" id="KAF9479184.1"/>
    </source>
</evidence>
<dbReference type="EMBL" id="MU155218">
    <property type="protein sequence ID" value="KAF9479184.1"/>
    <property type="molecule type" value="Genomic_DNA"/>
</dbReference>
<evidence type="ECO:0000313" key="4">
    <source>
        <dbReference type="Proteomes" id="UP000807469"/>
    </source>
</evidence>
<gene>
    <name evidence="3" type="ORF">BDN70DRAFT_879054</name>
</gene>
<feature type="compositionally biased region" description="Polar residues" evidence="1">
    <location>
        <begin position="77"/>
        <end position="89"/>
    </location>
</feature>
<feature type="region of interest" description="Disordered" evidence="1">
    <location>
        <begin position="77"/>
        <end position="102"/>
    </location>
</feature>
<keyword evidence="2" id="KW-1133">Transmembrane helix</keyword>
<comment type="caution">
    <text evidence="3">The sequence shown here is derived from an EMBL/GenBank/DDBJ whole genome shotgun (WGS) entry which is preliminary data.</text>
</comment>
<protein>
    <submittedName>
        <fullName evidence="3">Uncharacterized protein</fullName>
    </submittedName>
</protein>
<name>A0A9P6D0B0_9AGAR</name>
<reference evidence="3" key="1">
    <citation type="submission" date="2020-11" db="EMBL/GenBank/DDBJ databases">
        <authorList>
            <consortium name="DOE Joint Genome Institute"/>
            <person name="Ahrendt S."/>
            <person name="Riley R."/>
            <person name="Andreopoulos W."/>
            <person name="Labutti K."/>
            <person name="Pangilinan J."/>
            <person name="Ruiz-Duenas F.J."/>
            <person name="Barrasa J.M."/>
            <person name="Sanchez-Garcia M."/>
            <person name="Camarero S."/>
            <person name="Miyauchi S."/>
            <person name="Serrano A."/>
            <person name="Linde D."/>
            <person name="Babiker R."/>
            <person name="Drula E."/>
            <person name="Ayuso-Fernandez I."/>
            <person name="Pacheco R."/>
            <person name="Padilla G."/>
            <person name="Ferreira P."/>
            <person name="Barriuso J."/>
            <person name="Kellner H."/>
            <person name="Castanera R."/>
            <person name="Alfaro M."/>
            <person name="Ramirez L."/>
            <person name="Pisabarro A.G."/>
            <person name="Kuo A."/>
            <person name="Tritt A."/>
            <person name="Lipzen A."/>
            <person name="He G."/>
            <person name="Yan M."/>
            <person name="Ng V."/>
            <person name="Cullen D."/>
            <person name="Martin F."/>
            <person name="Rosso M.-N."/>
            <person name="Henrissat B."/>
            <person name="Hibbett D."/>
            <person name="Martinez A.T."/>
            <person name="Grigoriev I.V."/>
        </authorList>
    </citation>
    <scope>NUCLEOTIDE SEQUENCE</scope>
    <source>
        <strain evidence="3">CIRM-BRFM 674</strain>
    </source>
</reference>
<keyword evidence="2" id="KW-0472">Membrane</keyword>
<sequence>MRTKHEFEPAMLYIAAYVFLFVRSAHYPFALCSFRVTTSALYLSVTVILISLFWSPFLEGEVGKSAAIQQYDCITSPSEQSFETPSYPSLRQGDRRDDETKD</sequence>
<organism evidence="3 4">
    <name type="scientific">Pholiota conissans</name>
    <dbReference type="NCBI Taxonomy" id="109636"/>
    <lineage>
        <taxon>Eukaryota</taxon>
        <taxon>Fungi</taxon>
        <taxon>Dikarya</taxon>
        <taxon>Basidiomycota</taxon>
        <taxon>Agaricomycotina</taxon>
        <taxon>Agaricomycetes</taxon>
        <taxon>Agaricomycetidae</taxon>
        <taxon>Agaricales</taxon>
        <taxon>Agaricineae</taxon>
        <taxon>Strophariaceae</taxon>
        <taxon>Pholiota</taxon>
    </lineage>
</organism>
<feature type="transmembrane region" description="Helical" evidence="2">
    <location>
        <begin position="12"/>
        <end position="30"/>
    </location>
</feature>
<dbReference type="AlphaFoldDB" id="A0A9P6D0B0"/>
<feature type="compositionally biased region" description="Basic and acidic residues" evidence="1">
    <location>
        <begin position="92"/>
        <end position="102"/>
    </location>
</feature>
<accession>A0A9P6D0B0</accession>